<evidence type="ECO:0008006" key="3">
    <source>
        <dbReference type="Google" id="ProtNLM"/>
    </source>
</evidence>
<protein>
    <recommendedName>
        <fullName evidence="3">HNH nuclease domain-containing protein</fullName>
    </recommendedName>
</protein>
<sequence length="143" mass="17522">MTENLEQSEQTELIDINEWQVLKYDNDFEIRYDDEDDDEQPWRIRRIRDKFEPSIILDNNYYRSHIKEKHVFIHRLVALQYITNPNPLKYNEVDHKNRNSKDNHINNLRCKKKGGALFVSVTDVDNKRRRIYLNKFKKIRDLD</sequence>
<name>A0A5J4VFW8_9EUKA</name>
<accession>A0A5J4VFW8</accession>
<proteinExistence type="predicted"/>
<dbReference type="SUPFAM" id="SSF54060">
    <property type="entry name" value="His-Me finger endonucleases"/>
    <property type="match status" value="1"/>
</dbReference>
<reference evidence="1 2" key="1">
    <citation type="submission" date="2019-03" db="EMBL/GenBank/DDBJ databases">
        <title>Single cell metagenomics reveals metabolic interactions within the superorganism composed of flagellate Streblomastix strix and complex community of Bacteroidetes bacteria on its surface.</title>
        <authorList>
            <person name="Treitli S.C."/>
            <person name="Kolisko M."/>
            <person name="Husnik F."/>
            <person name="Keeling P."/>
            <person name="Hampl V."/>
        </authorList>
    </citation>
    <scope>NUCLEOTIDE SEQUENCE [LARGE SCALE GENOMIC DNA]</scope>
    <source>
        <strain evidence="1">ST1C</strain>
    </source>
</reference>
<dbReference type="Proteomes" id="UP000324800">
    <property type="component" value="Unassembled WGS sequence"/>
</dbReference>
<dbReference type="EMBL" id="SNRW01007375">
    <property type="protein sequence ID" value="KAA6381343.1"/>
    <property type="molecule type" value="Genomic_DNA"/>
</dbReference>
<comment type="caution">
    <text evidence="1">The sequence shown here is derived from an EMBL/GenBank/DDBJ whole genome shotgun (WGS) entry which is preliminary data.</text>
</comment>
<gene>
    <name evidence="1" type="ORF">EZS28_023129</name>
</gene>
<dbReference type="AlphaFoldDB" id="A0A5J4VFW8"/>
<organism evidence="1 2">
    <name type="scientific">Streblomastix strix</name>
    <dbReference type="NCBI Taxonomy" id="222440"/>
    <lineage>
        <taxon>Eukaryota</taxon>
        <taxon>Metamonada</taxon>
        <taxon>Preaxostyla</taxon>
        <taxon>Oxymonadida</taxon>
        <taxon>Streblomastigidae</taxon>
        <taxon>Streblomastix</taxon>
    </lineage>
</organism>
<evidence type="ECO:0000313" key="1">
    <source>
        <dbReference type="EMBL" id="KAA6381343.1"/>
    </source>
</evidence>
<dbReference type="OrthoDB" id="447635at2759"/>
<dbReference type="Gene3D" id="3.90.75.20">
    <property type="match status" value="1"/>
</dbReference>
<dbReference type="InterPro" id="IPR044925">
    <property type="entry name" value="His-Me_finger_sf"/>
</dbReference>
<evidence type="ECO:0000313" key="2">
    <source>
        <dbReference type="Proteomes" id="UP000324800"/>
    </source>
</evidence>